<dbReference type="Gene3D" id="1.20.120.1780">
    <property type="entry name" value="UbiA prenyltransferase"/>
    <property type="match status" value="1"/>
</dbReference>
<keyword evidence="2 5" id="KW-0812">Transmembrane</keyword>
<feature type="transmembrane region" description="Helical" evidence="5">
    <location>
        <begin position="206"/>
        <end position="225"/>
    </location>
</feature>
<keyword evidence="7" id="KW-1185">Reference proteome</keyword>
<dbReference type="GO" id="GO:0016765">
    <property type="term" value="F:transferase activity, transferring alkyl or aryl (other than methyl) groups"/>
    <property type="evidence" value="ECO:0007669"/>
    <property type="project" value="InterPro"/>
</dbReference>
<feature type="transmembrane region" description="Helical" evidence="5">
    <location>
        <begin position="12"/>
        <end position="33"/>
    </location>
</feature>
<evidence type="ECO:0000313" key="6">
    <source>
        <dbReference type="EMBL" id="MCD1294506.1"/>
    </source>
</evidence>
<feature type="transmembrane region" description="Helical" evidence="5">
    <location>
        <begin position="237"/>
        <end position="258"/>
    </location>
</feature>
<evidence type="ECO:0000256" key="2">
    <source>
        <dbReference type="ARBA" id="ARBA00022692"/>
    </source>
</evidence>
<feature type="transmembrane region" description="Helical" evidence="5">
    <location>
        <begin position="159"/>
        <end position="178"/>
    </location>
</feature>
<gene>
    <name evidence="6" type="ORF">CUJ83_05765</name>
</gene>
<feature type="transmembrane region" description="Helical" evidence="5">
    <location>
        <begin position="39"/>
        <end position="63"/>
    </location>
</feature>
<dbReference type="Pfam" id="PF01040">
    <property type="entry name" value="UbiA"/>
    <property type="match status" value="1"/>
</dbReference>
<dbReference type="InterPro" id="IPR050475">
    <property type="entry name" value="Prenyltransferase_related"/>
</dbReference>
<name>A0AAP2W6V8_9EURY</name>
<evidence type="ECO:0000256" key="3">
    <source>
        <dbReference type="ARBA" id="ARBA00022989"/>
    </source>
</evidence>
<keyword evidence="3 5" id="KW-1133">Transmembrane helix</keyword>
<protein>
    <submittedName>
        <fullName evidence="6">Prenyltransferase</fullName>
    </submittedName>
</protein>
<dbReference type="PANTHER" id="PTHR42723">
    <property type="entry name" value="CHLOROPHYLL SYNTHASE"/>
    <property type="match status" value="1"/>
</dbReference>
<comment type="caution">
    <text evidence="6">The sequence shown here is derived from an EMBL/GenBank/DDBJ whole genome shotgun (WGS) entry which is preliminary data.</text>
</comment>
<comment type="subcellular location">
    <subcellularLocation>
        <location evidence="1">Cell membrane</location>
        <topology evidence="1">Multi-pass membrane protein</topology>
    </subcellularLocation>
</comment>
<evidence type="ECO:0000256" key="5">
    <source>
        <dbReference type="SAM" id="Phobius"/>
    </source>
</evidence>
<dbReference type="EMBL" id="PGCK01000004">
    <property type="protein sequence ID" value="MCD1294506.1"/>
    <property type="molecule type" value="Genomic_DNA"/>
</dbReference>
<dbReference type="GO" id="GO:0005886">
    <property type="term" value="C:plasma membrane"/>
    <property type="evidence" value="ECO:0007669"/>
    <property type="project" value="UniProtKB-SubCell"/>
</dbReference>
<evidence type="ECO:0000256" key="1">
    <source>
        <dbReference type="ARBA" id="ARBA00004651"/>
    </source>
</evidence>
<feature type="transmembrane region" description="Helical" evidence="5">
    <location>
        <begin position="134"/>
        <end position="153"/>
    </location>
</feature>
<dbReference type="Gene3D" id="1.10.357.140">
    <property type="entry name" value="UbiA prenyltransferase"/>
    <property type="match status" value="1"/>
</dbReference>
<dbReference type="InterPro" id="IPR000537">
    <property type="entry name" value="UbiA_prenyltransferase"/>
</dbReference>
<organism evidence="6 7">
    <name type="scientific">Methanooceanicella nereidis</name>
    <dbReference type="NCBI Taxonomy" id="2052831"/>
    <lineage>
        <taxon>Archaea</taxon>
        <taxon>Methanobacteriati</taxon>
        <taxon>Methanobacteriota</taxon>
        <taxon>Stenosarchaea group</taxon>
        <taxon>Methanomicrobia</taxon>
        <taxon>Methanocellales</taxon>
        <taxon>Methanocellaceae</taxon>
        <taxon>Methanooceanicella</taxon>
    </lineage>
</organism>
<feature type="transmembrane region" description="Helical" evidence="5">
    <location>
        <begin position="270"/>
        <end position="288"/>
    </location>
</feature>
<keyword evidence="4 5" id="KW-0472">Membrane</keyword>
<dbReference type="InterPro" id="IPR044878">
    <property type="entry name" value="UbiA_sf"/>
</dbReference>
<dbReference type="CDD" id="cd13961">
    <property type="entry name" value="PT_UbiA_DGGGPS"/>
    <property type="match status" value="1"/>
</dbReference>
<dbReference type="Proteomes" id="UP001320159">
    <property type="component" value="Unassembled WGS sequence"/>
</dbReference>
<feature type="transmembrane region" description="Helical" evidence="5">
    <location>
        <begin position="109"/>
        <end position="127"/>
    </location>
</feature>
<dbReference type="RefSeq" id="WP_230741338.1">
    <property type="nucleotide sequence ID" value="NZ_PGCK01000004.1"/>
</dbReference>
<reference evidence="6 7" key="1">
    <citation type="submission" date="2017-11" db="EMBL/GenBank/DDBJ databases">
        <title>Isolation and Characterization of Family Methanocellaceae Species from Potential Methane Hydrate Area Offshore Southwestern Taiwan.</title>
        <authorList>
            <person name="Zhang W.-L."/>
            <person name="Chen W.-C."/>
            <person name="Lai M.-C."/>
            <person name="Chen S.-C."/>
        </authorList>
    </citation>
    <scope>NUCLEOTIDE SEQUENCE [LARGE SCALE GENOMIC DNA]</scope>
    <source>
        <strain evidence="6 7">CWC-04</strain>
    </source>
</reference>
<evidence type="ECO:0000313" key="7">
    <source>
        <dbReference type="Proteomes" id="UP001320159"/>
    </source>
</evidence>
<dbReference type="AlphaFoldDB" id="A0AAP2W6V8"/>
<proteinExistence type="predicted"/>
<dbReference type="PANTHER" id="PTHR42723:SF1">
    <property type="entry name" value="CHLOROPHYLL SYNTHASE, CHLOROPLASTIC"/>
    <property type="match status" value="1"/>
</dbReference>
<evidence type="ECO:0000256" key="4">
    <source>
        <dbReference type="ARBA" id="ARBA00023136"/>
    </source>
</evidence>
<dbReference type="NCBIfam" id="NF009523">
    <property type="entry name" value="PRK12884.1"/>
    <property type="match status" value="1"/>
</dbReference>
<accession>A0AAP2W6V8</accession>
<sequence>MVFKKMKAIWELTRLEHGLIYAFSLVISLMIAYRGMPDLQVALAGSLAAIFAEMGAFALNDYYDVEVDIKNNRTDRPIVRGDITKNEALWLTVITFILSIISITFMNNIGAIIVLILLIAFSILYNVKLKEYGIWGNIYISFTMASPFLFASVLFENSYVLYVLSAIAFLIGVGREIMKGIMDVEGDALRDVKTIARVYGEEKAKYMAVGLYAAGMVLAPLPFFFESLDPSYYLDPVYAVFAAASLAVLTWVCVKLLGSHDIKTVGKMRKVTMVAMILALLGFLLGALI</sequence>
<feature type="transmembrane region" description="Helical" evidence="5">
    <location>
        <begin position="84"/>
        <end position="103"/>
    </location>
</feature>